<dbReference type="Proteomes" id="UP000789396">
    <property type="component" value="Unassembled WGS sequence"/>
</dbReference>
<sequence>MTFIKNIIKKIKTISFKKEKTFEDERLLPIRDDWKDCFQDIEWRNYLSSSIVDKEDFFQASEPTVEREKQFITKIKIDDYIIFTRYEDFRNYLVDQNLINPSLKIYYETSHKRLNNILSWIEFHVRSTFYGWNEGYNFHYVNNTLDLLNDVNKRNIEIIDKYLFEVNEYVKKFNVKYLWSWTDLEEYNKKFLAY</sequence>
<dbReference type="EMBL" id="CAJVPZ010027918">
    <property type="protein sequence ID" value="CAG8729758.1"/>
    <property type="molecule type" value="Genomic_DNA"/>
</dbReference>
<comment type="caution">
    <text evidence="1">The sequence shown here is derived from an EMBL/GenBank/DDBJ whole genome shotgun (WGS) entry which is preliminary data.</text>
</comment>
<keyword evidence="2" id="KW-1185">Reference proteome</keyword>
<accession>A0A9N9NFI3</accession>
<dbReference type="AlphaFoldDB" id="A0A9N9NFI3"/>
<evidence type="ECO:0000313" key="2">
    <source>
        <dbReference type="Proteomes" id="UP000789396"/>
    </source>
</evidence>
<protein>
    <submittedName>
        <fullName evidence="1">6599_t:CDS:1</fullName>
    </submittedName>
</protein>
<evidence type="ECO:0000313" key="1">
    <source>
        <dbReference type="EMBL" id="CAG8729758.1"/>
    </source>
</evidence>
<name>A0A9N9NFI3_9GLOM</name>
<organism evidence="1 2">
    <name type="scientific">Racocetra fulgida</name>
    <dbReference type="NCBI Taxonomy" id="60492"/>
    <lineage>
        <taxon>Eukaryota</taxon>
        <taxon>Fungi</taxon>
        <taxon>Fungi incertae sedis</taxon>
        <taxon>Mucoromycota</taxon>
        <taxon>Glomeromycotina</taxon>
        <taxon>Glomeromycetes</taxon>
        <taxon>Diversisporales</taxon>
        <taxon>Gigasporaceae</taxon>
        <taxon>Racocetra</taxon>
    </lineage>
</organism>
<gene>
    <name evidence="1" type="ORF">RFULGI_LOCUS12041</name>
</gene>
<dbReference type="OrthoDB" id="2435126at2759"/>
<proteinExistence type="predicted"/>
<reference evidence="1" key="1">
    <citation type="submission" date="2021-06" db="EMBL/GenBank/DDBJ databases">
        <authorList>
            <person name="Kallberg Y."/>
            <person name="Tangrot J."/>
            <person name="Rosling A."/>
        </authorList>
    </citation>
    <scope>NUCLEOTIDE SEQUENCE</scope>
    <source>
        <strain evidence="1">IN212</strain>
    </source>
</reference>